<proteinExistence type="predicted"/>
<organism evidence="1 2">
    <name type="scientific">Kwoniella shandongensis</name>
    <dbReference type="NCBI Taxonomy" id="1734106"/>
    <lineage>
        <taxon>Eukaryota</taxon>
        <taxon>Fungi</taxon>
        <taxon>Dikarya</taxon>
        <taxon>Basidiomycota</taxon>
        <taxon>Agaricomycotina</taxon>
        <taxon>Tremellomycetes</taxon>
        <taxon>Tremellales</taxon>
        <taxon>Cryptococcaceae</taxon>
        <taxon>Kwoniella</taxon>
    </lineage>
</organism>
<reference evidence="1" key="1">
    <citation type="submission" date="2017-08" db="EMBL/GenBank/DDBJ databases">
        <authorList>
            <person name="Cuomo C."/>
            <person name="Billmyre B."/>
            <person name="Heitman J."/>
        </authorList>
    </citation>
    <scope>NUCLEOTIDE SEQUENCE</scope>
    <source>
        <strain evidence="1">CBS 12478</strain>
    </source>
</reference>
<dbReference type="GeneID" id="43591410"/>
<dbReference type="Pfam" id="PF12937">
    <property type="entry name" value="F-box-like"/>
    <property type="match status" value="1"/>
</dbReference>
<sequence>MSPHPNLPYLPPDILHRVVSLLPLSSCYALALTCRSLRPHGEEHVWNKINLNRHYRLPRGTQESFRKWETRAHADLLFLFECFRTDPHRVTYVQELTLDVRPRHSTLVLELLGLVGPYLSKLVIAPQVPYQHRAVEDDGSDKFWDQVNLLKGKLDYLQEMKLRVDQGVLPLELLAFASLAPNLHTLHLHIMENKHSDPLLHHRKKIWKGLGDKTISLPNVKRIVFTFATSIPQEYLDIRHYAPSLQSIGLVINSSNLSATTFRQKYRQASDPTDIDWSFLDKLGQCAGITTDSLYWFHGDLASFKQHVPYQRLQSLKKVMIMNSTDGIDRYGRVEDLDIPPLPHLEELTIRVGNPNTSPIEKGPTNQLELNTLTSRATSRVQPIAPTFVASLSETPKLKKITILSPELIPIAPLAIDTATRRAVRNRPKILDELLHTNVQAFIDRFSAFDDGSDAIHVRLFSNGVPFGETLSSANGITNPLGSTFQDQFGNNVTQRFTTVDRSVWQNLLAVDGKTVSSPRKRLRSISTVALLDRLEAAFKPSSSKPGIAAKTFCTPSA</sequence>
<dbReference type="Proteomes" id="UP000322225">
    <property type="component" value="Chromosome 2"/>
</dbReference>
<name>A0A5M6BRM8_9TREE</name>
<protein>
    <submittedName>
        <fullName evidence="1">Uncharacterized protein</fullName>
    </submittedName>
</protein>
<dbReference type="PROSITE" id="PS50181">
    <property type="entry name" value="FBOX"/>
    <property type="match status" value="1"/>
</dbReference>
<dbReference type="SUPFAM" id="SSF81383">
    <property type="entry name" value="F-box domain"/>
    <property type="match status" value="1"/>
</dbReference>
<dbReference type="AlphaFoldDB" id="A0A5M6BRM8"/>
<dbReference type="InterPro" id="IPR036047">
    <property type="entry name" value="F-box-like_dom_sf"/>
</dbReference>
<dbReference type="InterPro" id="IPR001810">
    <property type="entry name" value="F-box_dom"/>
</dbReference>
<evidence type="ECO:0000313" key="2">
    <source>
        <dbReference type="Proteomes" id="UP000322225"/>
    </source>
</evidence>
<dbReference type="EMBL" id="CP144052">
    <property type="protein sequence ID" value="WWD16441.1"/>
    <property type="molecule type" value="Genomic_DNA"/>
</dbReference>
<gene>
    <name evidence="1" type="ORF">CI109_100867</name>
</gene>
<keyword evidence="2" id="KW-1185">Reference proteome</keyword>
<reference evidence="1" key="2">
    <citation type="submission" date="2024-01" db="EMBL/GenBank/DDBJ databases">
        <title>Comparative genomics of Cryptococcus and Kwoniella reveals pathogenesis evolution and contrasting modes of karyotype evolution via chromosome fusion or intercentromeric recombination.</title>
        <authorList>
            <person name="Coelho M.A."/>
            <person name="David-Palma M."/>
            <person name="Shea T."/>
            <person name="Bowers K."/>
            <person name="McGinley-Smith S."/>
            <person name="Mohammad A.W."/>
            <person name="Gnirke A."/>
            <person name="Yurkov A.M."/>
            <person name="Nowrousian M."/>
            <person name="Sun S."/>
            <person name="Cuomo C.A."/>
            <person name="Heitman J."/>
        </authorList>
    </citation>
    <scope>NUCLEOTIDE SEQUENCE</scope>
    <source>
        <strain evidence="1">CBS 12478</strain>
    </source>
</reference>
<dbReference type="RefSeq" id="XP_031858474.1">
    <property type="nucleotide sequence ID" value="XM_032007242.1"/>
</dbReference>
<accession>A0A5M6BRM8</accession>
<dbReference type="KEGG" id="ksn:43591410"/>
<evidence type="ECO:0000313" key="1">
    <source>
        <dbReference type="EMBL" id="WWD16441.1"/>
    </source>
</evidence>